<dbReference type="PANTHER" id="PTHR48044:SF22">
    <property type="entry name" value="GLYCOSYLTRANSFERASE"/>
    <property type="match status" value="1"/>
</dbReference>
<dbReference type="FunFam" id="3.40.50.2000:FF:000060">
    <property type="entry name" value="Glycosyltransferase"/>
    <property type="match status" value="1"/>
</dbReference>
<evidence type="ECO:0000313" key="7">
    <source>
        <dbReference type="EMBL" id="KAF8403756.1"/>
    </source>
</evidence>
<keyword evidence="8" id="KW-1185">Reference proteome</keyword>
<sequence length="474" mass="53119">MDHHLPHSHQNGLKQAPVMVVMVPFPAQGHLNQLLHFSRLISAYDIPVHYVGSAIHNRQAKHRVHGWDPLTISNIHFHDFPIPQFLTPSPDPHAAVKFPAHLQPAFDASSHLRAPLAALLRTLSPTAHRIIVIHDPLMAYASQDVVSLPNAEAYALHSVSAFAIFFFIWESLEKINNLDIVIPNDLPPLEGCFTDQFTVLIDRQYDFMKFIAGALYNTCREMEGKFIDLLGQEKYNGNKRQWAVGPLNPVVIGAARDSNGRHKCLEWLDKQAPRSALYVSFGTTTSLTDDQIIELAIGLEQSEVPFVWVLRDADRGDIFAGEEEVRRTQLPKGYEDRVGGMGMIVRDWAPQLEILAHPSTGGFLSHCGWNSCMESISMGVPIGAWPMHSDQPRNTMLVTKVLRVGVVVREWAQREELVSSDMIENAVKRLMRSDEGEDMRRRAEELGGAARKSVSEGGTSRMELDSFIAHISRI</sequence>
<protein>
    <recommendedName>
        <fullName evidence="4">Glycosyltransferase</fullName>
        <ecNumber evidence="4">2.4.1.-</ecNumber>
    </recommendedName>
</protein>
<dbReference type="GO" id="GO:0009690">
    <property type="term" value="P:cytokinin metabolic process"/>
    <property type="evidence" value="ECO:0007669"/>
    <property type="project" value="UniProtKB-ARBA"/>
</dbReference>
<dbReference type="SUPFAM" id="SSF53756">
    <property type="entry name" value="UDP-Glycosyltransferase/glycogen phosphorylase"/>
    <property type="match status" value="1"/>
</dbReference>
<organism evidence="7 8">
    <name type="scientific">Tetracentron sinense</name>
    <name type="common">Spur-leaf</name>
    <dbReference type="NCBI Taxonomy" id="13715"/>
    <lineage>
        <taxon>Eukaryota</taxon>
        <taxon>Viridiplantae</taxon>
        <taxon>Streptophyta</taxon>
        <taxon>Embryophyta</taxon>
        <taxon>Tracheophyta</taxon>
        <taxon>Spermatophyta</taxon>
        <taxon>Magnoliopsida</taxon>
        <taxon>Trochodendrales</taxon>
        <taxon>Trochodendraceae</taxon>
        <taxon>Tetracentron</taxon>
    </lineage>
</organism>
<evidence type="ECO:0000256" key="5">
    <source>
        <dbReference type="SAM" id="MobiDB-lite"/>
    </source>
</evidence>
<evidence type="ECO:0000256" key="2">
    <source>
        <dbReference type="ARBA" id="ARBA00022679"/>
    </source>
</evidence>
<dbReference type="PROSITE" id="PS00375">
    <property type="entry name" value="UDPGT"/>
    <property type="match status" value="1"/>
</dbReference>
<dbReference type="FunFam" id="3.40.50.2000:FF:000238">
    <property type="entry name" value="Glycosyltransferase"/>
    <property type="match status" value="1"/>
</dbReference>
<dbReference type="OMA" id="FLTEEFM"/>
<evidence type="ECO:0000259" key="6">
    <source>
        <dbReference type="Pfam" id="PF26168"/>
    </source>
</evidence>
<evidence type="ECO:0000256" key="1">
    <source>
        <dbReference type="ARBA" id="ARBA00009995"/>
    </source>
</evidence>
<accession>A0A835DHP0</accession>
<dbReference type="EMBL" id="JABCRI010000007">
    <property type="protein sequence ID" value="KAF8403756.1"/>
    <property type="molecule type" value="Genomic_DNA"/>
</dbReference>
<reference evidence="7 8" key="1">
    <citation type="submission" date="2020-04" db="EMBL/GenBank/DDBJ databases">
        <title>Plant Genome Project.</title>
        <authorList>
            <person name="Zhang R.-G."/>
        </authorList>
    </citation>
    <scope>NUCLEOTIDE SEQUENCE [LARGE SCALE GENOMIC DNA]</scope>
    <source>
        <strain evidence="7">YNK0</strain>
        <tissue evidence="7">Leaf</tissue>
    </source>
</reference>
<comment type="caution">
    <text evidence="7">The sequence shown here is derived from an EMBL/GenBank/DDBJ whole genome shotgun (WGS) entry which is preliminary data.</text>
</comment>
<keyword evidence="3" id="KW-0328">Glycosyltransferase</keyword>
<dbReference type="Proteomes" id="UP000655225">
    <property type="component" value="Unassembled WGS sequence"/>
</dbReference>
<proteinExistence type="inferred from homology"/>
<dbReference type="Pfam" id="PF26168">
    <property type="entry name" value="Glyco_transf_N"/>
    <property type="match status" value="1"/>
</dbReference>
<dbReference type="GO" id="GO:0050404">
    <property type="term" value="F:zeatin O-beta-D-xylosyltransferase activity"/>
    <property type="evidence" value="ECO:0007669"/>
    <property type="project" value="UniProtKB-ARBA"/>
</dbReference>
<dbReference type="InterPro" id="IPR035595">
    <property type="entry name" value="UDP_glycos_trans_CS"/>
</dbReference>
<comment type="similarity">
    <text evidence="1 3">Belongs to the UDP-glycosyltransferase family.</text>
</comment>
<dbReference type="AlphaFoldDB" id="A0A835DHP0"/>
<dbReference type="Pfam" id="PF00201">
    <property type="entry name" value="UDPGT"/>
    <property type="match status" value="1"/>
</dbReference>
<name>A0A835DHP0_TETSI</name>
<dbReference type="PANTHER" id="PTHR48044">
    <property type="entry name" value="GLYCOSYLTRANSFERASE"/>
    <property type="match status" value="1"/>
</dbReference>
<keyword evidence="2 3" id="KW-0808">Transferase</keyword>
<dbReference type="InterPro" id="IPR002213">
    <property type="entry name" value="UDP_glucos_trans"/>
</dbReference>
<dbReference type="InterPro" id="IPR058980">
    <property type="entry name" value="Glyco_transf_N"/>
</dbReference>
<evidence type="ECO:0000313" key="8">
    <source>
        <dbReference type="Proteomes" id="UP000655225"/>
    </source>
</evidence>
<evidence type="ECO:0000256" key="3">
    <source>
        <dbReference type="RuleBase" id="RU003718"/>
    </source>
</evidence>
<dbReference type="CDD" id="cd03784">
    <property type="entry name" value="GT1_Gtf-like"/>
    <property type="match status" value="1"/>
</dbReference>
<dbReference type="OrthoDB" id="5835829at2759"/>
<dbReference type="Gene3D" id="3.40.50.2000">
    <property type="entry name" value="Glycogen Phosphorylase B"/>
    <property type="match status" value="2"/>
</dbReference>
<dbReference type="EC" id="2.4.1.-" evidence="4"/>
<feature type="compositionally biased region" description="Basic and acidic residues" evidence="5">
    <location>
        <begin position="433"/>
        <end position="445"/>
    </location>
</feature>
<evidence type="ECO:0000256" key="4">
    <source>
        <dbReference type="RuleBase" id="RU362057"/>
    </source>
</evidence>
<feature type="region of interest" description="Disordered" evidence="5">
    <location>
        <begin position="433"/>
        <end position="457"/>
    </location>
</feature>
<gene>
    <name evidence="7" type="ORF">HHK36_011861</name>
</gene>
<feature type="domain" description="Glycosyltransferase N-terminal" evidence="6">
    <location>
        <begin position="17"/>
        <end position="249"/>
    </location>
</feature>